<sequence>MAVQAAKYRVQPLSLHHGNCLDVLPTIPDASVDAIICDLPYATTKNGWDVLIPFEPLWAQYRRVAKPSAPIILTAQQPFTSMLVASNYRDFRYELIWEKNASTGFLNAKKMPLKSHESILVFYKRLPTYNPQMTAGTPYTVRRGSVQSKNYGKQTEETITVNNGTRCPRSVLRFDIERGAHPTQKPVALMRYLIETFTNPGDVVLDNCMGSGTTGVASIAAGRQFIGIEQDAAYFNIAHERITGARVDQ</sequence>
<keyword evidence="7" id="KW-1185">Reference proteome</keyword>
<keyword evidence="1 6" id="KW-0489">Methyltransferase</keyword>
<dbReference type="Proteomes" id="UP000555448">
    <property type="component" value="Unassembled WGS sequence"/>
</dbReference>
<dbReference type="AlphaFoldDB" id="A0A7W7KBI4"/>
<organism evidence="6 7">
    <name type="scientific">Novosphingobium chloroacetimidivorans</name>
    <dbReference type="NCBI Taxonomy" id="1428314"/>
    <lineage>
        <taxon>Bacteria</taxon>
        <taxon>Pseudomonadati</taxon>
        <taxon>Pseudomonadota</taxon>
        <taxon>Alphaproteobacteria</taxon>
        <taxon>Sphingomonadales</taxon>
        <taxon>Sphingomonadaceae</taxon>
        <taxon>Novosphingobium</taxon>
    </lineage>
</organism>
<dbReference type="Gene3D" id="3.40.50.150">
    <property type="entry name" value="Vaccinia Virus protein VP39"/>
    <property type="match status" value="1"/>
</dbReference>
<name>A0A7W7KBI4_9SPHN</name>
<comment type="caution">
    <text evidence="6">The sequence shown here is derived from an EMBL/GenBank/DDBJ whole genome shotgun (WGS) entry which is preliminary data.</text>
</comment>
<evidence type="ECO:0000313" key="7">
    <source>
        <dbReference type="Proteomes" id="UP000555448"/>
    </source>
</evidence>
<dbReference type="GO" id="GO:0032259">
    <property type="term" value="P:methylation"/>
    <property type="evidence" value="ECO:0007669"/>
    <property type="project" value="UniProtKB-KW"/>
</dbReference>
<gene>
    <name evidence="6" type="ORF">HNO88_002770</name>
</gene>
<accession>A0A7W7KBI4</accession>
<evidence type="ECO:0000256" key="2">
    <source>
        <dbReference type="ARBA" id="ARBA00022679"/>
    </source>
</evidence>
<dbReference type="InterPro" id="IPR001091">
    <property type="entry name" value="RM_Methyltransferase"/>
</dbReference>
<feature type="domain" description="DNA methylase N-4/N-6" evidence="5">
    <location>
        <begin position="32"/>
        <end position="239"/>
    </location>
</feature>
<comment type="catalytic activity">
    <reaction evidence="3">
        <text>a 2'-deoxyadenosine in DNA + S-adenosyl-L-methionine = an N(6)-methyl-2'-deoxyadenosine in DNA + S-adenosyl-L-homocysteine + H(+)</text>
        <dbReference type="Rhea" id="RHEA:15197"/>
        <dbReference type="Rhea" id="RHEA-COMP:12418"/>
        <dbReference type="Rhea" id="RHEA-COMP:12419"/>
        <dbReference type="ChEBI" id="CHEBI:15378"/>
        <dbReference type="ChEBI" id="CHEBI:57856"/>
        <dbReference type="ChEBI" id="CHEBI:59789"/>
        <dbReference type="ChEBI" id="CHEBI:90615"/>
        <dbReference type="ChEBI" id="CHEBI:90616"/>
        <dbReference type="EC" id="2.1.1.72"/>
    </reaction>
</comment>
<reference evidence="6 7" key="1">
    <citation type="submission" date="2020-08" db="EMBL/GenBank/DDBJ databases">
        <title>Functional genomics of gut bacteria from endangered species of beetles.</title>
        <authorList>
            <person name="Carlos-Shanley C."/>
        </authorList>
    </citation>
    <scope>NUCLEOTIDE SEQUENCE [LARGE SCALE GENOMIC DNA]</scope>
    <source>
        <strain evidence="6 7">S00245</strain>
    </source>
</reference>
<dbReference type="PRINTS" id="PR00508">
    <property type="entry name" value="S21N4MTFRASE"/>
</dbReference>
<evidence type="ECO:0000256" key="1">
    <source>
        <dbReference type="ARBA" id="ARBA00022603"/>
    </source>
</evidence>
<evidence type="ECO:0000259" key="5">
    <source>
        <dbReference type="Pfam" id="PF01555"/>
    </source>
</evidence>
<dbReference type="EC" id="2.1.1.-" evidence="4"/>
<dbReference type="EMBL" id="JACHLR010000011">
    <property type="protein sequence ID" value="MBB4859441.1"/>
    <property type="molecule type" value="Genomic_DNA"/>
</dbReference>
<protein>
    <recommendedName>
        <fullName evidence="4">Methyltransferase</fullName>
        <ecNumber evidence="4">2.1.1.-</ecNumber>
    </recommendedName>
</protein>
<dbReference type="InterPro" id="IPR002941">
    <property type="entry name" value="DNA_methylase_N4/N6"/>
</dbReference>
<evidence type="ECO:0000256" key="3">
    <source>
        <dbReference type="ARBA" id="ARBA00047942"/>
    </source>
</evidence>
<keyword evidence="2 6" id="KW-0808">Transferase</keyword>
<dbReference type="InterPro" id="IPR029063">
    <property type="entry name" value="SAM-dependent_MTases_sf"/>
</dbReference>
<dbReference type="GO" id="GO:0003677">
    <property type="term" value="F:DNA binding"/>
    <property type="evidence" value="ECO:0007669"/>
    <property type="project" value="InterPro"/>
</dbReference>
<evidence type="ECO:0000256" key="4">
    <source>
        <dbReference type="RuleBase" id="RU362026"/>
    </source>
</evidence>
<dbReference type="Pfam" id="PF01555">
    <property type="entry name" value="N6_N4_Mtase"/>
    <property type="match status" value="1"/>
</dbReference>
<dbReference type="SUPFAM" id="SSF53335">
    <property type="entry name" value="S-adenosyl-L-methionine-dependent methyltransferases"/>
    <property type="match status" value="1"/>
</dbReference>
<dbReference type="GO" id="GO:0009007">
    <property type="term" value="F:site-specific DNA-methyltransferase (adenine-specific) activity"/>
    <property type="evidence" value="ECO:0007669"/>
    <property type="project" value="UniProtKB-EC"/>
</dbReference>
<evidence type="ECO:0000313" key="6">
    <source>
        <dbReference type="EMBL" id="MBB4859441.1"/>
    </source>
</evidence>
<dbReference type="GO" id="GO:0008170">
    <property type="term" value="F:N-methyltransferase activity"/>
    <property type="evidence" value="ECO:0007669"/>
    <property type="project" value="InterPro"/>
</dbReference>
<proteinExistence type="inferred from homology"/>
<comment type="similarity">
    <text evidence="4">Belongs to the N(4)/N(6)-methyltransferase family.</text>
</comment>
<dbReference type="RefSeq" id="WP_184246334.1">
    <property type="nucleotide sequence ID" value="NZ_JACHLR010000011.1"/>
</dbReference>